<gene>
    <name evidence="1" type="ORF">SAMN05421741_12610</name>
</gene>
<accession>A0A1I5F997</accession>
<dbReference type="InterPro" id="IPR052927">
    <property type="entry name" value="DCC_oxidoreductase"/>
</dbReference>
<name>A0A1I5F997_9FLAO</name>
<dbReference type="InterPro" id="IPR007263">
    <property type="entry name" value="DCC1-like"/>
</dbReference>
<evidence type="ECO:0000313" key="1">
    <source>
        <dbReference type="EMBL" id="SFO20322.1"/>
    </source>
</evidence>
<dbReference type="AlphaFoldDB" id="A0A1I5F997"/>
<dbReference type="EMBL" id="FOVI01000026">
    <property type="protein sequence ID" value="SFO20322.1"/>
    <property type="molecule type" value="Genomic_DNA"/>
</dbReference>
<evidence type="ECO:0000313" key="2">
    <source>
        <dbReference type="Proteomes" id="UP000199036"/>
    </source>
</evidence>
<dbReference type="Pfam" id="PF04134">
    <property type="entry name" value="DCC1-like"/>
    <property type="match status" value="1"/>
</dbReference>
<organism evidence="1 2">
    <name type="scientific">Paenimyroides ummariense</name>
    <dbReference type="NCBI Taxonomy" id="913024"/>
    <lineage>
        <taxon>Bacteria</taxon>
        <taxon>Pseudomonadati</taxon>
        <taxon>Bacteroidota</taxon>
        <taxon>Flavobacteriia</taxon>
        <taxon>Flavobacteriales</taxon>
        <taxon>Flavobacteriaceae</taxon>
        <taxon>Paenimyroides</taxon>
    </lineage>
</organism>
<reference evidence="2" key="1">
    <citation type="submission" date="2016-10" db="EMBL/GenBank/DDBJ databases">
        <authorList>
            <person name="Varghese N."/>
            <person name="Submissions S."/>
        </authorList>
    </citation>
    <scope>NUCLEOTIDE SEQUENCE [LARGE SCALE GENOMIC DNA]</scope>
    <source>
        <strain evidence="2">DS-12</strain>
    </source>
</reference>
<sequence length="140" mass="15902">MSIIDKIPSNKQLILFDGVCNFCDETIQKVIKADKNNVFVFASLQSDFGKEIIKYIGVNPSVDSIILYNPGVAYYTESDAAIEIAKQLNGFYPLLQIGKIVPKSLRNSVYRYVAKNRYKWYGKKDECMIPSAEVRSKFLS</sequence>
<dbReference type="GO" id="GO:0015035">
    <property type="term" value="F:protein-disulfide reductase activity"/>
    <property type="evidence" value="ECO:0007669"/>
    <property type="project" value="InterPro"/>
</dbReference>
<proteinExistence type="predicted"/>
<protein>
    <submittedName>
        <fullName evidence="1">Predicted thiol-disulfide oxidoreductase YuxK, DCC family</fullName>
    </submittedName>
</protein>
<dbReference type="PANTHER" id="PTHR33639">
    <property type="entry name" value="THIOL-DISULFIDE OXIDOREDUCTASE DCC"/>
    <property type="match status" value="1"/>
</dbReference>
<dbReference type="PANTHER" id="PTHR33639:SF2">
    <property type="entry name" value="DUF393 DOMAIN-CONTAINING PROTEIN"/>
    <property type="match status" value="1"/>
</dbReference>
<dbReference type="STRING" id="913024.SAMN05421741_12610"/>
<dbReference type="Proteomes" id="UP000199036">
    <property type="component" value="Unassembled WGS sequence"/>
</dbReference>
<keyword evidence="2" id="KW-1185">Reference proteome</keyword>